<sequence>MIGFVATARRNGKISTTMVNKPTCAKADTTKADHKREWADSSIDLL</sequence>
<dbReference type="Proteomes" id="UP000509684">
    <property type="component" value="Chromosome"/>
</dbReference>
<name>A0A7D5SB02_9PROT</name>
<evidence type="ECO:0000313" key="1">
    <source>
        <dbReference type="EMBL" id="QLH52276.1"/>
    </source>
</evidence>
<dbReference type="EMBL" id="CP058708">
    <property type="protein sequence ID" value="QLH52276.1"/>
    <property type="molecule type" value="Genomic_DNA"/>
</dbReference>
<reference evidence="1 2" key="1">
    <citation type="journal article" date="2019" name="Microbiome">
        <title>Annotated bacterial chromosomes from frame-shift-corrected long-read metagenomic data.</title>
        <authorList>
            <person name="Arumugam K."/>
            <person name="Bagci C."/>
            <person name="Bessarab I."/>
            <person name="Beier S."/>
            <person name="Buchfink B."/>
            <person name="Gorska A."/>
            <person name="Qiu G."/>
            <person name="Huson D.H."/>
            <person name="Williams R.B.H."/>
        </authorList>
    </citation>
    <scope>NUCLEOTIDE SEQUENCE [LARGE SCALE GENOMIC DNA]</scope>
    <source>
        <strain evidence="1">SSA1</strain>
    </source>
</reference>
<dbReference type="KEGG" id="acog:HWD57_22760"/>
<dbReference type="AlphaFoldDB" id="A0A7D5SB02"/>
<proteinExistence type="predicted"/>
<accession>A0A7D5SB02</accession>
<evidence type="ECO:0000313" key="2">
    <source>
        <dbReference type="Proteomes" id="UP000509684"/>
    </source>
</evidence>
<gene>
    <name evidence="1" type="ORF">HWD57_22760</name>
</gene>
<organism evidence="1 2">
    <name type="scientific">Candidatus Accumulibacter cognatus</name>
    <dbReference type="NCBI Taxonomy" id="2954383"/>
    <lineage>
        <taxon>Bacteria</taxon>
        <taxon>Pseudomonadati</taxon>
        <taxon>Pseudomonadota</taxon>
        <taxon>Betaproteobacteria</taxon>
        <taxon>Candidatus Accumulibacter</taxon>
    </lineage>
</organism>
<protein>
    <submittedName>
        <fullName evidence="1">Uncharacterized protein</fullName>
    </submittedName>
</protein>